<feature type="binding site" evidence="13">
    <location>
        <position position="116"/>
    </location>
    <ligand>
        <name>Mg(2+)</name>
        <dbReference type="ChEBI" id="CHEBI:18420"/>
    </ligand>
</feature>
<dbReference type="eggNOG" id="COG3331">
    <property type="taxonomic scope" value="Bacteria"/>
</dbReference>
<reference evidence="15 16" key="1">
    <citation type="submission" date="2010-12" db="EMBL/GenBank/DDBJ databases">
        <authorList>
            <person name="Muzny D."/>
            <person name="Qin X."/>
            <person name="Deng J."/>
            <person name="Jiang H."/>
            <person name="Liu Y."/>
            <person name="Qu J."/>
            <person name="Song X.-Z."/>
            <person name="Zhang L."/>
            <person name="Thornton R."/>
            <person name="Coyle M."/>
            <person name="Francisco L."/>
            <person name="Jackson L."/>
            <person name="Javaid M."/>
            <person name="Korchina V."/>
            <person name="Kovar C."/>
            <person name="Mata R."/>
            <person name="Mathew T."/>
            <person name="Ngo R."/>
            <person name="Nguyen L."/>
            <person name="Nguyen N."/>
            <person name="Okwuonu G."/>
            <person name="Ongeri F."/>
            <person name="Pham C."/>
            <person name="Simmons D."/>
            <person name="Wilczek-Boney K."/>
            <person name="Hale W."/>
            <person name="Jakkamsetti A."/>
            <person name="Pham P."/>
            <person name="Ruth R."/>
            <person name="San Lucas F."/>
            <person name="Warren J."/>
            <person name="Zhang J."/>
            <person name="Zhao Z."/>
            <person name="Zhou C."/>
            <person name="Zhu D."/>
            <person name="Lee S."/>
            <person name="Bess C."/>
            <person name="Blankenburg K."/>
            <person name="Forbes L."/>
            <person name="Fu Q."/>
            <person name="Gubbala S."/>
            <person name="Hirani K."/>
            <person name="Jayaseelan J.C."/>
            <person name="Lara F."/>
            <person name="Munidasa M."/>
            <person name="Palculict T."/>
            <person name="Patil S."/>
            <person name="Pu L.-L."/>
            <person name="Saada N."/>
            <person name="Tang L."/>
            <person name="Weissenberger G."/>
            <person name="Zhu Y."/>
            <person name="Hemphill L."/>
            <person name="Shang Y."/>
            <person name="Youmans B."/>
            <person name="Ayvaz T."/>
            <person name="Ross M."/>
            <person name="Santibanez J."/>
            <person name="Aqrawi P."/>
            <person name="Gross S."/>
            <person name="Joshi V."/>
            <person name="Fowler G."/>
            <person name="Nazareth L."/>
            <person name="Reid J."/>
            <person name="Worley K."/>
            <person name="Petrosino J."/>
            <person name="Highlander S."/>
            <person name="Gibbs R."/>
        </authorList>
    </citation>
    <scope>NUCLEOTIDE SEQUENCE [LARGE SCALE GENOMIC DNA]</scope>
    <source>
        <strain evidence="16">DSM 15952 / CCUG 50447 / LMG 22039 / TP 1.5</strain>
    </source>
</reference>
<evidence type="ECO:0000256" key="14">
    <source>
        <dbReference type="NCBIfam" id="TIGR00648"/>
    </source>
</evidence>
<keyword evidence="3 13" id="KW-0540">Nuclease</keyword>
<evidence type="ECO:0000256" key="6">
    <source>
        <dbReference type="ARBA" id="ARBA00022763"/>
    </source>
</evidence>
<protein>
    <recommendedName>
        <fullName evidence="12 13">Holliday junction resolvase RecU</fullName>
        <ecNumber evidence="13 14">3.1.21.10</ecNumber>
    </recommendedName>
    <alternativeName>
        <fullName evidence="13">Recombination protein U homolog</fullName>
    </alternativeName>
</protein>
<dbReference type="InterPro" id="IPR011335">
    <property type="entry name" value="Restrct_endonuc-II-like"/>
</dbReference>
<organism evidence="15 16">
    <name type="scientific">Enterococcus italicus (strain DSM 15952 / CCUG 50447 / LMG 22039 / TP 1.5)</name>
    <dbReference type="NCBI Taxonomy" id="888064"/>
    <lineage>
        <taxon>Bacteria</taxon>
        <taxon>Bacillati</taxon>
        <taxon>Bacillota</taxon>
        <taxon>Bacilli</taxon>
        <taxon>Lactobacillales</taxon>
        <taxon>Enterococcaceae</taxon>
        <taxon>Enterococcus</taxon>
    </lineage>
</organism>
<comment type="caution">
    <text evidence="15">The sequence shown here is derived from an EMBL/GenBank/DDBJ whole genome shotgun (WGS) entry which is preliminary data.</text>
</comment>
<keyword evidence="9 13" id="KW-0233">DNA recombination</keyword>
<keyword evidence="8 13" id="KW-0460">Magnesium</keyword>
<evidence type="ECO:0000256" key="1">
    <source>
        <dbReference type="ARBA" id="ARBA00004496"/>
    </source>
</evidence>
<dbReference type="Pfam" id="PF03838">
    <property type="entry name" value="RecU"/>
    <property type="match status" value="1"/>
</dbReference>
<dbReference type="EC" id="3.1.21.10" evidence="13 14"/>
<dbReference type="GO" id="GO:0006310">
    <property type="term" value="P:DNA recombination"/>
    <property type="evidence" value="ECO:0007669"/>
    <property type="project" value="UniProtKB-UniRule"/>
</dbReference>
<dbReference type="CDD" id="cd22354">
    <property type="entry name" value="RecU-like"/>
    <property type="match status" value="1"/>
</dbReference>
<dbReference type="Gene3D" id="3.40.1350.10">
    <property type="match status" value="1"/>
</dbReference>
<evidence type="ECO:0000256" key="13">
    <source>
        <dbReference type="HAMAP-Rule" id="MF_00130"/>
    </source>
</evidence>
<keyword evidence="16" id="KW-1185">Reference proteome</keyword>
<dbReference type="GO" id="GO:0005737">
    <property type="term" value="C:cytoplasm"/>
    <property type="evidence" value="ECO:0007669"/>
    <property type="project" value="UniProtKB-SubCell"/>
</dbReference>
<keyword evidence="4 13" id="KW-0479">Metal-binding</keyword>
<evidence type="ECO:0000256" key="10">
    <source>
        <dbReference type="ARBA" id="ARBA00023204"/>
    </source>
</evidence>
<dbReference type="GO" id="GO:0008821">
    <property type="term" value="F:crossover junction DNA endonuclease activity"/>
    <property type="evidence" value="ECO:0007669"/>
    <property type="project" value="UniProtKB-EC"/>
</dbReference>
<feature type="binding site" evidence="13">
    <location>
        <position position="103"/>
    </location>
    <ligand>
        <name>Mg(2+)</name>
        <dbReference type="ChEBI" id="CHEBI:18420"/>
    </ligand>
</feature>
<evidence type="ECO:0000313" key="15">
    <source>
        <dbReference type="EMBL" id="EFU73909.1"/>
    </source>
</evidence>
<dbReference type="HOGENOM" id="CLU_096340_0_0_9"/>
<dbReference type="GO" id="GO:0003676">
    <property type="term" value="F:nucleic acid binding"/>
    <property type="evidence" value="ECO:0007669"/>
    <property type="project" value="InterPro"/>
</dbReference>
<dbReference type="GO" id="GO:0000287">
    <property type="term" value="F:magnesium ion binding"/>
    <property type="evidence" value="ECO:0007669"/>
    <property type="project" value="UniProtKB-UniRule"/>
</dbReference>
<evidence type="ECO:0000256" key="5">
    <source>
        <dbReference type="ARBA" id="ARBA00022759"/>
    </source>
</evidence>
<dbReference type="InterPro" id="IPR004612">
    <property type="entry name" value="Resolv_RecU"/>
</dbReference>
<dbReference type="Proteomes" id="UP000010296">
    <property type="component" value="Unassembled WGS sequence"/>
</dbReference>
<evidence type="ECO:0000256" key="4">
    <source>
        <dbReference type="ARBA" id="ARBA00022723"/>
    </source>
</evidence>
<dbReference type="GO" id="GO:0006281">
    <property type="term" value="P:DNA repair"/>
    <property type="evidence" value="ECO:0007669"/>
    <property type="project" value="UniProtKB-UniRule"/>
</dbReference>
<evidence type="ECO:0000256" key="2">
    <source>
        <dbReference type="ARBA" id="ARBA00022490"/>
    </source>
</evidence>
<keyword evidence="7 13" id="KW-0378">Hydrolase</keyword>
<comment type="catalytic activity">
    <reaction evidence="13">
        <text>Endonucleolytic cleavage at a junction such as a reciprocal single-stranded crossover between two homologous DNA duplexes (Holliday junction).</text>
        <dbReference type="EC" id="3.1.21.10"/>
    </reaction>
</comment>
<feature type="binding site" evidence="13">
    <location>
        <position position="135"/>
    </location>
    <ligand>
        <name>Mg(2+)</name>
        <dbReference type="ChEBI" id="CHEBI:18420"/>
    </ligand>
</feature>
<comment type="subcellular location">
    <subcellularLocation>
        <location evidence="1 13">Cytoplasm</location>
    </subcellularLocation>
</comment>
<dbReference type="NCBIfam" id="NF002584">
    <property type="entry name" value="PRK02234.1-5"/>
    <property type="match status" value="1"/>
</dbReference>
<keyword evidence="10 13" id="KW-0234">DNA repair</keyword>
<comment type="cofactor">
    <cofactor evidence="13">
        <name>Mg(2+)</name>
        <dbReference type="ChEBI" id="CHEBI:18420"/>
    </cofactor>
    <text evidence="13">Binds 1 Mg(2+) ion per subunit.</text>
</comment>
<keyword evidence="2 13" id="KW-0963">Cytoplasm</keyword>
<feature type="binding site" evidence="13">
    <location>
        <position position="101"/>
    </location>
    <ligand>
        <name>Mg(2+)</name>
        <dbReference type="ChEBI" id="CHEBI:18420"/>
    </ligand>
</feature>
<evidence type="ECO:0000256" key="8">
    <source>
        <dbReference type="ARBA" id="ARBA00022842"/>
    </source>
</evidence>
<dbReference type="SUPFAM" id="SSF52980">
    <property type="entry name" value="Restriction endonuclease-like"/>
    <property type="match status" value="1"/>
</dbReference>
<evidence type="ECO:0000256" key="7">
    <source>
        <dbReference type="ARBA" id="ARBA00022801"/>
    </source>
</evidence>
<dbReference type="NCBIfam" id="TIGR00648">
    <property type="entry name" value="recU"/>
    <property type="match status" value="1"/>
</dbReference>
<dbReference type="EMBL" id="AEPV01000044">
    <property type="protein sequence ID" value="EFU73909.1"/>
    <property type="molecule type" value="Genomic_DNA"/>
</dbReference>
<keyword evidence="5 13" id="KW-0255">Endonuclease</keyword>
<comment type="similarity">
    <text evidence="11 13">Belongs to the RecU family.</text>
</comment>
<dbReference type="GO" id="GO:0007059">
    <property type="term" value="P:chromosome segregation"/>
    <property type="evidence" value="ECO:0007669"/>
    <property type="project" value="UniProtKB-UniRule"/>
</dbReference>
<comment type="function">
    <text evidence="13">Endonuclease that resolves Holliday junction intermediates in genetic recombination. Cleaves mobile four-strand junctions by introducing symmetrical nicks in paired strands. Promotes annealing of linear ssDNA with homologous dsDNA. Required for DNA repair, homologous recombination and chromosome segregation.</text>
</comment>
<proteinExistence type="inferred from homology"/>
<evidence type="ECO:0000256" key="12">
    <source>
        <dbReference type="ARBA" id="ARBA00029523"/>
    </source>
</evidence>
<evidence type="ECO:0000256" key="3">
    <source>
        <dbReference type="ARBA" id="ARBA00022722"/>
    </source>
</evidence>
<evidence type="ECO:0000313" key="16">
    <source>
        <dbReference type="Proteomes" id="UP000010296"/>
    </source>
</evidence>
<feature type="site" description="Transition state stabilizer" evidence="13">
    <location>
        <position position="118"/>
    </location>
</feature>
<dbReference type="HAMAP" id="MF_00130">
    <property type="entry name" value="RecU"/>
    <property type="match status" value="1"/>
</dbReference>
<keyword evidence="6 13" id="KW-0227">DNA damage</keyword>
<dbReference type="InterPro" id="IPR011856">
    <property type="entry name" value="tRNA_endonuc-like_dom_sf"/>
</dbReference>
<dbReference type="AlphaFoldDB" id="E6LG07"/>
<gene>
    <name evidence="13 15" type="primary">recU</name>
    <name evidence="15" type="ORF">HMPREF9088_1297</name>
</gene>
<accession>E6LG07</accession>
<sequence length="220" mass="25204">MLFGILIDRSVIKVVIHYPNGQARPSHQLSKPTILEGNKKSNFANRGMRFEEAINQSNDYYLSRNIAVVHKKPTPVQIVSVDYPRRSAAVIKEAYFKEASTTDYNGVYKGRYLDFEAKETKNKTSFPLKNFHQHQITHMKMCGNQGGLCFVLLWFSTIQRCFFYPSPLLVSYWETSQRKSLPLGVIEQNGIEISLGIAPRIPYIQAVDAYIQSKETQYGK</sequence>
<evidence type="ECO:0000256" key="9">
    <source>
        <dbReference type="ARBA" id="ARBA00023172"/>
    </source>
</evidence>
<dbReference type="PIRSF" id="PIRSF037785">
    <property type="entry name" value="RecU"/>
    <property type="match status" value="1"/>
</dbReference>
<dbReference type="STRING" id="888064.HMPREF9088_1297"/>
<name>E6LG07_ENTI1</name>
<evidence type="ECO:0000256" key="11">
    <source>
        <dbReference type="ARBA" id="ARBA00023447"/>
    </source>
</evidence>